<keyword evidence="2" id="KW-1185">Reference proteome</keyword>
<gene>
    <name evidence="1" type="ORF">BV22DRAFT_1106151</name>
</gene>
<protein>
    <submittedName>
        <fullName evidence="1">Uncharacterized protein</fullName>
    </submittedName>
</protein>
<proteinExistence type="predicted"/>
<organism evidence="1 2">
    <name type="scientific">Leucogyrophana mollusca</name>
    <dbReference type="NCBI Taxonomy" id="85980"/>
    <lineage>
        <taxon>Eukaryota</taxon>
        <taxon>Fungi</taxon>
        <taxon>Dikarya</taxon>
        <taxon>Basidiomycota</taxon>
        <taxon>Agaricomycotina</taxon>
        <taxon>Agaricomycetes</taxon>
        <taxon>Agaricomycetidae</taxon>
        <taxon>Boletales</taxon>
        <taxon>Boletales incertae sedis</taxon>
        <taxon>Leucogyrophana</taxon>
    </lineage>
</organism>
<name>A0ACB8BC23_9AGAM</name>
<sequence>MADLLPPYTPSAPSPAYSAVPSIAVRPIGAFRRITDAATVVLYEQPYGILQPVYRQNALVHGHITVKSKDFLTEVSIKLEGEMRVKVSGNSTRVSLFSTLHSLWDSKDICGDRCSAQAMPFAITLPSSYRYKEYVYPLPPSYDDHDGTASVSYTLTAILSKPKQLVSLSGNRVRISIPLHYHPRFRPNLPMLPSELSFIPMLKSYPEEWYQISTIMRTRKDYTPIEVDLFIPSVRVYTFTDTIAFHLQLRVPSSLKASRGVPLAEGGVAFATACGTFHVRVYLLRLRQTARRPSDTKTKRRTVLGEGSLEPVDVTPPAHSQRSAGLDVLSWEGQIECTRDVSTTGFTSTHLSVKDYIVVTVTPKYPTDSPYLRLQHCQPIRLVTDPWSDRG</sequence>
<comment type="caution">
    <text evidence="1">The sequence shown here is derived from an EMBL/GenBank/DDBJ whole genome shotgun (WGS) entry which is preliminary data.</text>
</comment>
<accession>A0ACB8BC23</accession>
<reference evidence="1" key="1">
    <citation type="journal article" date="2021" name="New Phytol.">
        <title>Evolutionary innovations through gain and loss of genes in the ectomycorrhizal Boletales.</title>
        <authorList>
            <person name="Wu G."/>
            <person name="Miyauchi S."/>
            <person name="Morin E."/>
            <person name="Kuo A."/>
            <person name="Drula E."/>
            <person name="Varga T."/>
            <person name="Kohler A."/>
            <person name="Feng B."/>
            <person name="Cao Y."/>
            <person name="Lipzen A."/>
            <person name="Daum C."/>
            <person name="Hundley H."/>
            <person name="Pangilinan J."/>
            <person name="Johnson J."/>
            <person name="Barry K."/>
            <person name="LaButti K."/>
            <person name="Ng V."/>
            <person name="Ahrendt S."/>
            <person name="Min B."/>
            <person name="Choi I.G."/>
            <person name="Park H."/>
            <person name="Plett J.M."/>
            <person name="Magnuson J."/>
            <person name="Spatafora J.W."/>
            <person name="Nagy L.G."/>
            <person name="Henrissat B."/>
            <person name="Grigoriev I.V."/>
            <person name="Yang Z.L."/>
            <person name="Xu J."/>
            <person name="Martin F.M."/>
        </authorList>
    </citation>
    <scope>NUCLEOTIDE SEQUENCE</scope>
    <source>
        <strain evidence="1">KUC20120723A-06</strain>
    </source>
</reference>
<dbReference type="Proteomes" id="UP000790709">
    <property type="component" value="Unassembled WGS sequence"/>
</dbReference>
<dbReference type="EMBL" id="MU266455">
    <property type="protein sequence ID" value="KAH7923340.1"/>
    <property type="molecule type" value="Genomic_DNA"/>
</dbReference>
<evidence type="ECO:0000313" key="1">
    <source>
        <dbReference type="EMBL" id="KAH7923340.1"/>
    </source>
</evidence>
<evidence type="ECO:0000313" key="2">
    <source>
        <dbReference type="Proteomes" id="UP000790709"/>
    </source>
</evidence>